<protein>
    <submittedName>
        <fullName evidence="1">Uncharacterized protein</fullName>
    </submittedName>
</protein>
<reference evidence="2" key="1">
    <citation type="journal article" date="2016" name="Nature">
        <title>Genome evolution in the allotetraploid frog Xenopus laevis.</title>
        <authorList>
            <person name="Session A.M."/>
            <person name="Uno Y."/>
            <person name="Kwon T."/>
            <person name="Chapman J.A."/>
            <person name="Toyoda A."/>
            <person name="Takahashi S."/>
            <person name="Fukui A."/>
            <person name="Hikosaka A."/>
            <person name="Suzuki A."/>
            <person name="Kondo M."/>
            <person name="van Heeringen S.J."/>
            <person name="Quigley I."/>
            <person name="Heinz S."/>
            <person name="Ogino H."/>
            <person name="Ochi H."/>
            <person name="Hellsten U."/>
            <person name="Lyons J.B."/>
            <person name="Simakov O."/>
            <person name="Putnam N."/>
            <person name="Stites J."/>
            <person name="Kuroki Y."/>
            <person name="Tanaka T."/>
            <person name="Michiue T."/>
            <person name="Watanabe M."/>
            <person name="Bogdanovic O."/>
            <person name="Lister R."/>
            <person name="Georgiou G."/>
            <person name="Paranjpe S.S."/>
            <person name="van Kruijsbergen I."/>
            <person name="Shu S."/>
            <person name="Carlson J."/>
            <person name="Kinoshita T."/>
            <person name="Ohta Y."/>
            <person name="Mawaribuchi S."/>
            <person name="Jenkins J."/>
            <person name="Grimwood J."/>
            <person name="Schmutz J."/>
            <person name="Mitros T."/>
            <person name="Mozaffari S.V."/>
            <person name="Suzuki Y."/>
            <person name="Haramoto Y."/>
            <person name="Yamamoto T.S."/>
            <person name="Takagi C."/>
            <person name="Heald R."/>
            <person name="Miller K."/>
            <person name="Haudenschild C."/>
            <person name="Kitzman J."/>
            <person name="Nakayama T."/>
            <person name="Izutsu Y."/>
            <person name="Robert J."/>
            <person name="Fortriede J."/>
            <person name="Burns K."/>
            <person name="Lotay V."/>
            <person name="Karimi K."/>
            <person name="Yasuoka Y."/>
            <person name="Dichmann D.S."/>
            <person name="Flajnik M.F."/>
            <person name="Houston D.W."/>
            <person name="Shendure J."/>
            <person name="DuPasquier L."/>
            <person name="Vize P.D."/>
            <person name="Zorn A.M."/>
            <person name="Ito M."/>
            <person name="Marcotte E.M."/>
            <person name="Wallingford J.B."/>
            <person name="Ito Y."/>
            <person name="Asashima M."/>
            <person name="Ueno N."/>
            <person name="Matsuda Y."/>
            <person name="Veenstra G.J."/>
            <person name="Fujiyama A."/>
            <person name="Harland R.M."/>
            <person name="Taira M."/>
            <person name="Rokhsar D.S."/>
        </authorList>
    </citation>
    <scope>NUCLEOTIDE SEQUENCE [LARGE SCALE GENOMIC DNA]</scope>
    <source>
        <strain evidence="2">J</strain>
    </source>
</reference>
<name>A0A974C2H0_XENLA</name>
<gene>
    <name evidence="1" type="ORF">XELAEV_18041604mg</name>
</gene>
<proteinExistence type="predicted"/>
<accession>A0A974C2H0</accession>
<evidence type="ECO:0000313" key="1">
    <source>
        <dbReference type="EMBL" id="OCT65365.1"/>
    </source>
</evidence>
<organism evidence="1 2">
    <name type="scientific">Xenopus laevis</name>
    <name type="common">African clawed frog</name>
    <dbReference type="NCBI Taxonomy" id="8355"/>
    <lineage>
        <taxon>Eukaryota</taxon>
        <taxon>Metazoa</taxon>
        <taxon>Chordata</taxon>
        <taxon>Craniata</taxon>
        <taxon>Vertebrata</taxon>
        <taxon>Euteleostomi</taxon>
        <taxon>Amphibia</taxon>
        <taxon>Batrachia</taxon>
        <taxon>Anura</taxon>
        <taxon>Pipoidea</taxon>
        <taxon>Pipidae</taxon>
        <taxon>Xenopodinae</taxon>
        <taxon>Xenopus</taxon>
        <taxon>Xenopus</taxon>
    </lineage>
</organism>
<dbReference type="Proteomes" id="UP000694892">
    <property type="component" value="Chromosome 8S"/>
</dbReference>
<dbReference type="EMBL" id="CM004481">
    <property type="protein sequence ID" value="OCT65365.1"/>
    <property type="molecule type" value="Genomic_DNA"/>
</dbReference>
<sequence length="76" mass="8383">MNDAALYHHPSHSPTFTWTQADPHAATSNLMQQPHQLDSTCPSAGSWFSASASTYDPVVTSRADTLDYTITSSWFH</sequence>
<evidence type="ECO:0000313" key="2">
    <source>
        <dbReference type="Proteomes" id="UP000694892"/>
    </source>
</evidence>
<dbReference type="AlphaFoldDB" id="A0A974C2H0"/>